<proteinExistence type="predicted"/>
<protein>
    <submittedName>
        <fullName evidence="1">Uncharacterized protein</fullName>
    </submittedName>
</protein>
<dbReference type="RefSeq" id="XP_067490179.1">
    <property type="nucleotide sequence ID" value="XM_067635784.1"/>
</dbReference>
<keyword evidence="2" id="KW-1185">Reference proteome</keyword>
<reference evidence="1 2" key="1">
    <citation type="submission" date="2019-01" db="EMBL/GenBank/DDBJ databases">
        <title>Intercellular communication is required for trap formation in the nematode-trapping fungus Duddingtonia flagrans.</title>
        <authorList>
            <person name="Youssar L."/>
            <person name="Wernet V."/>
            <person name="Hensel N."/>
            <person name="Hildebrandt H.-G."/>
            <person name="Fischer R."/>
        </authorList>
    </citation>
    <scope>NUCLEOTIDE SEQUENCE [LARGE SCALE GENOMIC DNA]</scope>
    <source>
        <strain evidence="1 2">CBS H-5679</strain>
    </source>
</reference>
<evidence type="ECO:0000313" key="1">
    <source>
        <dbReference type="EMBL" id="RVD84635.1"/>
    </source>
</evidence>
<name>A0A437A0U1_ARTFL</name>
<gene>
    <name evidence="1" type="ORF">DFL_006374</name>
</gene>
<evidence type="ECO:0000313" key="2">
    <source>
        <dbReference type="Proteomes" id="UP000283090"/>
    </source>
</evidence>
<dbReference type="OrthoDB" id="5952526at2759"/>
<dbReference type="GeneID" id="93588685"/>
<comment type="caution">
    <text evidence="1">The sequence shown here is derived from an EMBL/GenBank/DDBJ whole genome shotgun (WGS) entry which is preliminary data.</text>
</comment>
<dbReference type="AlphaFoldDB" id="A0A437A0U1"/>
<dbReference type="VEuPathDB" id="FungiDB:DFL_006374"/>
<dbReference type="EMBL" id="SAEB01000007">
    <property type="protein sequence ID" value="RVD84635.1"/>
    <property type="molecule type" value="Genomic_DNA"/>
</dbReference>
<accession>A0A437A0U1</accession>
<sequence>MHLSMRRHLLEAYLEVNTPAAFNIALKLATDLHLFSRVADNGFTSATIAALIRNGKHKACYDFILDSQIDKFEHPSLLSIDSDLFVLRRLREFESFQNNDIITESERNVPDFPGPGDVNLETATILLRLKCILDLKNLLNYNQISGWNRRLLKRESRDISTMIQQLEAWSE</sequence>
<dbReference type="Proteomes" id="UP000283090">
    <property type="component" value="Unassembled WGS sequence"/>
</dbReference>
<organism evidence="1 2">
    <name type="scientific">Arthrobotrys flagrans</name>
    <name type="common">Nematode-trapping fungus</name>
    <name type="synonym">Trichothecium flagrans</name>
    <dbReference type="NCBI Taxonomy" id="97331"/>
    <lineage>
        <taxon>Eukaryota</taxon>
        <taxon>Fungi</taxon>
        <taxon>Dikarya</taxon>
        <taxon>Ascomycota</taxon>
        <taxon>Pezizomycotina</taxon>
        <taxon>Orbiliomycetes</taxon>
        <taxon>Orbiliales</taxon>
        <taxon>Orbiliaceae</taxon>
        <taxon>Arthrobotrys</taxon>
    </lineage>
</organism>